<dbReference type="EMBL" id="JAWWNJ010000172">
    <property type="protein sequence ID" value="KAK6977136.1"/>
    <property type="molecule type" value="Genomic_DNA"/>
</dbReference>
<organism evidence="2 4">
    <name type="scientific">Favolaschia claudopus</name>
    <dbReference type="NCBI Taxonomy" id="2862362"/>
    <lineage>
        <taxon>Eukaryota</taxon>
        <taxon>Fungi</taxon>
        <taxon>Dikarya</taxon>
        <taxon>Basidiomycota</taxon>
        <taxon>Agaricomycotina</taxon>
        <taxon>Agaricomycetes</taxon>
        <taxon>Agaricomycetidae</taxon>
        <taxon>Agaricales</taxon>
        <taxon>Marasmiineae</taxon>
        <taxon>Mycenaceae</taxon>
        <taxon>Favolaschia</taxon>
    </lineage>
</organism>
<sequence length="58" mass="6572">MGDTHWKYNMAAHLVDSHPNWELTASKETRASMDSKITLTPDEEHRLGVPVTQPKEPS</sequence>
<accession>A0AAV9ZAF5</accession>
<gene>
    <name evidence="3" type="ORF">R3P38DRAFT_3204544</name>
    <name evidence="2" type="ORF">R3P38DRAFT_3237754</name>
</gene>
<protein>
    <submittedName>
        <fullName evidence="2">Uncharacterized protein</fullName>
    </submittedName>
</protein>
<dbReference type="Proteomes" id="UP001362999">
    <property type="component" value="Unassembled WGS sequence"/>
</dbReference>
<proteinExistence type="predicted"/>
<reference evidence="2 4" key="1">
    <citation type="journal article" date="2024" name="J Genomics">
        <title>Draft genome sequencing and assembly of Favolaschia claudopus CIRM-BRFM 2984 isolated from oak limbs.</title>
        <authorList>
            <person name="Navarro D."/>
            <person name="Drula E."/>
            <person name="Chaduli D."/>
            <person name="Cazenave R."/>
            <person name="Ahrendt S."/>
            <person name="Wang J."/>
            <person name="Lipzen A."/>
            <person name="Daum C."/>
            <person name="Barry K."/>
            <person name="Grigoriev I.V."/>
            <person name="Favel A."/>
            <person name="Rosso M.N."/>
            <person name="Martin F."/>
        </authorList>
    </citation>
    <scope>NUCLEOTIDE SEQUENCE [LARGE SCALE GENOMIC DNA]</scope>
    <source>
        <strain evidence="2 4">CIRM-BRFM 2984</strain>
    </source>
</reference>
<dbReference type="EMBL" id="JAWWNJ010000054">
    <property type="protein sequence ID" value="KAK7015325.1"/>
    <property type="molecule type" value="Genomic_DNA"/>
</dbReference>
<keyword evidence="4" id="KW-1185">Reference proteome</keyword>
<dbReference type="AlphaFoldDB" id="A0AAV9ZAF5"/>
<evidence type="ECO:0000313" key="2">
    <source>
        <dbReference type="EMBL" id="KAK6977136.1"/>
    </source>
</evidence>
<evidence type="ECO:0000313" key="4">
    <source>
        <dbReference type="Proteomes" id="UP001362999"/>
    </source>
</evidence>
<evidence type="ECO:0000313" key="3">
    <source>
        <dbReference type="EMBL" id="KAK7015325.1"/>
    </source>
</evidence>
<comment type="caution">
    <text evidence="2">The sequence shown here is derived from an EMBL/GenBank/DDBJ whole genome shotgun (WGS) entry which is preliminary data.</text>
</comment>
<name>A0AAV9ZAF5_9AGAR</name>
<feature type="region of interest" description="Disordered" evidence="1">
    <location>
        <begin position="32"/>
        <end position="58"/>
    </location>
</feature>
<evidence type="ECO:0000256" key="1">
    <source>
        <dbReference type="SAM" id="MobiDB-lite"/>
    </source>
</evidence>